<evidence type="ECO:0000313" key="1">
    <source>
        <dbReference type="EMBL" id="AXY25905.1"/>
    </source>
</evidence>
<dbReference type="KEGG" id="abae:CL176_07785"/>
<dbReference type="GO" id="GO:0016603">
    <property type="term" value="F:glutaminyl-peptide cyclotransferase activity"/>
    <property type="evidence" value="ECO:0007669"/>
    <property type="project" value="InterPro"/>
</dbReference>
<proteinExistence type="predicted"/>
<dbReference type="Pfam" id="PF05096">
    <property type="entry name" value="Glu_cyclase_2"/>
    <property type="match status" value="1"/>
</dbReference>
<dbReference type="SUPFAM" id="SSF63825">
    <property type="entry name" value="YWTD domain"/>
    <property type="match status" value="1"/>
</dbReference>
<keyword evidence="2" id="KW-1185">Reference proteome</keyword>
<name>A0A347WLE8_9LACT</name>
<reference evidence="1 2" key="1">
    <citation type="submission" date="2017-09" db="EMBL/GenBank/DDBJ databases">
        <title>Complete genome sequence of Oxytococcus suis strain ZY16052.</title>
        <authorList>
            <person name="Li F."/>
        </authorList>
    </citation>
    <scope>NUCLEOTIDE SEQUENCE [LARGE SCALE GENOMIC DNA]</scope>
    <source>
        <strain evidence="1 2">ZY16052</strain>
    </source>
</reference>
<dbReference type="PANTHER" id="PTHR31270:SF1">
    <property type="entry name" value="GLUTAMINYL-PEPTIDE CYCLOTRANSFERASE"/>
    <property type="match status" value="1"/>
</dbReference>
<sequence>MRAIINGWTLVALIVQLFHGPIIYGQEVELLEVYPSDAQAFTQGLELTPEGQLLMGTGLYGESHLGYIDLASGKLQTKVSLGEEYFGEGITIKGDTIWQLTWQEEEVFVYRLADFQPVTSFTYEGEGWGLAYDEERDIFWMTDGSHLLQKRDSETFALLEEIAVETKDGQAVDQLNEIEFANGSIYANRWYENEIIQISPSGQILARYDLTQILRDLPLTKQERQQMDSLNGIAHIEGDRFYVTGKFYPVMLEVTLTNN</sequence>
<protein>
    <recommendedName>
        <fullName evidence="3">Glutamine cyclotransferase</fullName>
    </recommendedName>
</protein>
<dbReference type="PANTHER" id="PTHR31270">
    <property type="entry name" value="GLUTAMINYL-PEPTIDE CYCLOTRANSFERASE"/>
    <property type="match status" value="1"/>
</dbReference>
<dbReference type="InterPro" id="IPR007788">
    <property type="entry name" value="QCT"/>
</dbReference>
<accession>A0A347WLE8</accession>
<evidence type="ECO:0008006" key="3">
    <source>
        <dbReference type="Google" id="ProtNLM"/>
    </source>
</evidence>
<dbReference type="EMBL" id="CP023434">
    <property type="protein sequence ID" value="AXY25905.1"/>
    <property type="molecule type" value="Genomic_DNA"/>
</dbReference>
<dbReference type="AlphaFoldDB" id="A0A347WLE8"/>
<evidence type="ECO:0000313" key="2">
    <source>
        <dbReference type="Proteomes" id="UP000263232"/>
    </source>
</evidence>
<organism evidence="1 2">
    <name type="scientific">Suicoccus acidiformans</name>
    <dbReference type="NCBI Taxonomy" id="2036206"/>
    <lineage>
        <taxon>Bacteria</taxon>
        <taxon>Bacillati</taxon>
        <taxon>Bacillota</taxon>
        <taxon>Bacilli</taxon>
        <taxon>Lactobacillales</taxon>
        <taxon>Aerococcaceae</taxon>
        <taxon>Suicoccus</taxon>
    </lineage>
</organism>
<dbReference type="OrthoDB" id="9783700at2"/>
<gene>
    <name evidence="1" type="ORF">CL176_07785</name>
</gene>
<dbReference type="RefSeq" id="WP_118990805.1">
    <property type="nucleotide sequence ID" value="NZ_CP023434.1"/>
</dbReference>
<dbReference type="Proteomes" id="UP000263232">
    <property type="component" value="Chromosome"/>
</dbReference>